<dbReference type="InterPro" id="IPR016174">
    <property type="entry name" value="Di-haem_cyt_TM"/>
</dbReference>
<dbReference type="PANTHER" id="PTHR30529:SF1">
    <property type="entry name" value="CYTOCHROME B561 HOMOLOG 2"/>
    <property type="match status" value="1"/>
</dbReference>
<evidence type="ECO:0000256" key="11">
    <source>
        <dbReference type="ARBA" id="ARBA00023136"/>
    </source>
</evidence>
<keyword evidence="4" id="KW-1003">Cell membrane</keyword>
<dbReference type="GO" id="GO:0022904">
    <property type="term" value="P:respiratory electron transport chain"/>
    <property type="evidence" value="ECO:0007669"/>
    <property type="project" value="InterPro"/>
</dbReference>
<feature type="transmembrane region" description="Helical" evidence="13">
    <location>
        <begin position="12"/>
        <end position="31"/>
    </location>
</feature>
<organism evidence="15 16">
    <name type="scientific">Pandoraea terrae</name>
    <dbReference type="NCBI Taxonomy" id="1537710"/>
    <lineage>
        <taxon>Bacteria</taxon>
        <taxon>Pseudomonadati</taxon>
        <taxon>Pseudomonadota</taxon>
        <taxon>Betaproteobacteria</taxon>
        <taxon>Burkholderiales</taxon>
        <taxon>Burkholderiaceae</taxon>
        <taxon>Pandoraea</taxon>
    </lineage>
</organism>
<dbReference type="PANTHER" id="PTHR30529">
    <property type="entry name" value="CYTOCHROME B561"/>
    <property type="match status" value="1"/>
</dbReference>
<evidence type="ECO:0000259" key="14">
    <source>
        <dbReference type="Pfam" id="PF01292"/>
    </source>
</evidence>
<dbReference type="EMBL" id="CABPRZ010000035">
    <property type="protein sequence ID" value="VVE57988.1"/>
    <property type="molecule type" value="Genomic_DNA"/>
</dbReference>
<sequence>MQRSYTPVAKALHWTMAIVIIVAWAAGYYSSTLSLPQKIQTDSIMLHKSIATITLFLLAARIPWRFIHGAPAHSSDRPRLECVAARVGHLLLYVCMVALPLSGWLWSSAAGYKIPVAGLFFIPPLMAKTPALSPIFKQVHMLLAYTIAVLVCGHVLMALKHHFIDRGDSLVSMLPSWWPYRRGGNEGTQRPISHG</sequence>
<evidence type="ECO:0000256" key="4">
    <source>
        <dbReference type="ARBA" id="ARBA00022475"/>
    </source>
</evidence>
<keyword evidence="8" id="KW-0249">Electron transport</keyword>
<feature type="transmembrane region" description="Helical" evidence="13">
    <location>
        <begin position="139"/>
        <end position="159"/>
    </location>
</feature>
<dbReference type="AlphaFoldDB" id="A0A5E4ZAW0"/>
<dbReference type="GO" id="GO:0020037">
    <property type="term" value="F:heme binding"/>
    <property type="evidence" value="ECO:0007669"/>
    <property type="project" value="TreeGrafter"/>
</dbReference>
<evidence type="ECO:0000256" key="10">
    <source>
        <dbReference type="ARBA" id="ARBA00023004"/>
    </source>
</evidence>
<feature type="transmembrane region" description="Helical" evidence="13">
    <location>
        <begin position="110"/>
        <end position="127"/>
    </location>
</feature>
<comment type="cofactor">
    <cofactor evidence="1">
        <name>heme b</name>
        <dbReference type="ChEBI" id="CHEBI:60344"/>
    </cofactor>
</comment>
<evidence type="ECO:0000256" key="12">
    <source>
        <dbReference type="ARBA" id="ARBA00037975"/>
    </source>
</evidence>
<dbReference type="GO" id="GO:0046872">
    <property type="term" value="F:metal ion binding"/>
    <property type="evidence" value="ECO:0007669"/>
    <property type="project" value="UniProtKB-KW"/>
</dbReference>
<keyword evidence="9 13" id="KW-1133">Transmembrane helix</keyword>
<evidence type="ECO:0000313" key="15">
    <source>
        <dbReference type="EMBL" id="VVE57988.1"/>
    </source>
</evidence>
<keyword evidence="10" id="KW-0408">Iron</keyword>
<keyword evidence="6 13" id="KW-0812">Transmembrane</keyword>
<protein>
    <submittedName>
        <fullName evidence="15">Cytochrome B</fullName>
    </submittedName>
</protein>
<keyword evidence="5" id="KW-0349">Heme</keyword>
<gene>
    <name evidence="15" type="ORF">PTE30175_05162</name>
</gene>
<evidence type="ECO:0000256" key="8">
    <source>
        <dbReference type="ARBA" id="ARBA00022982"/>
    </source>
</evidence>
<feature type="domain" description="Cytochrome b561 bacterial/Ni-hydrogenase" evidence="14">
    <location>
        <begin position="5"/>
        <end position="175"/>
    </location>
</feature>
<dbReference type="OrthoDB" id="8536275at2"/>
<dbReference type="Gene3D" id="1.20.950.20">
    <property type="entry name" value="Transmembrane di-heme cytochromes, Chain C"/>
    <property type="match status" value="1"/>
</dbReference>
<name>A0A5E4ZAW0_9BURK</name>
<dbReference type="SUPFAM" id="SSF81342">
    <property type="entry name" value="Transmembrane di-heme cytochromes"/>
    <property type="match status" value="1"/>
</dbReference>
<evidence type="ECO:0000256" key="9">
    <source>
        <dbReference type="ARBA" id="ARBA00022989"/>
    </source>
</evidence>
<keyword evidence="16" id="KW-1185">Reference proteome</keyword>
<evidence type="ECO:0000256" key="7">
    <source>
        <dbReference type="ARBA" id="ARBA00022723"/>
    </source>
</evidence>
<dbReference type="GO" id="GO:0005886">
    <property type="term" value="C:plasma membrane"/>
    <property type="evidence" value="ECO:0007669"/>
    <property type="project" value="UniProtKB-SubCell"/>
</dbReference>
<feature type="transmembrane region" description="Helical" evidence="13">
    <location>
        <begin position="83"/>
        <end position="104"/>
    </location>
</feature>
<evidence type="ECO:0000256" key="5">
    <source>
        <dbReference type="ARBA" id="ARBA00022617"/>
    </source>
</evidence>
<dbReference type="InterPro" id="IPR052168">
    <property type="entry name" value="Cytochrome_b561_oxidase"/>
</dbReference>
<evidence type="ECO:0000313" key="16">
    <source>
        <dbReference type="Proteomes" id="UP000414233"/>
    </source>
</evidence>
<dbReference type="RefSeq" id="WP_150699897.1">
    <property type="nucleotide sequence ID" value="NZ_CABPRZ010000035.1"/>
</dbReference>
<comment type="similarity">
    <text evidence="12">Belongs to the cytochrome b561 family.</text>
</comment>
<dbReference type="Proteomes" id="UP000414233">
    <property type="component" value="Unassembled WGS sequence"/>
</dbReference>
<evidence type="ECO:0000256" key="13">
    <source>
        <dbReference type="SAM" id="Phobius"/>
    </source>
</evidence>
<feature type="transmembrane region" description="Helical" evidence="13">
    <location>
        <begin position="43"/>
        <end position="62"/>
    </location>
</feature>
<comment type="subcellular location">
    <subcellularLocation>
        <location evidence="2">Cell membrane</location>
        <topology evidence="2">Multi-pass membrane protein</topology>
    </subcellularLocation>
</comment>
<dbReference type="Pfam" id="PF01292">
    <property type="entry name" value="Ni_hydr_CYTB"/>
    <property type="match status" value="1"/>
</dbReference>
<keyword evidence="3" id="KW-0813">Transport</keyword>
<evidence type="ECO:0000256" key="1">
    <source>
        <dbReference type="ARBA" id="ARBA00001970"/>
    </source>
</evidence>
<accession>A0A5E4ZAW0</accession>
<reference evidence="15 16" key="1">
    <citation type="submission" date="2019-08" db="EMBL/GenBank/DDBJ databases">
        <authorList>
            <person name="Peeters C."/>
        </authorList>
    </citation>
    <scope>NUCLEOTIDE SEQUENCE [LARGE SCALE GENOMIC DNA]</scope>
    <source>
        <strain evidence="15 16">LMG 30175</strain>
    </source>
</reference>
<keyword evidence="7" id="KW-0479">Metal-binding</keyword>
<dbReference type="GO" id="GO:0009055">
    <property type="term" value="F:electron transfer activity"/>
    <property type="evidence" value="ECO:0007669"/>
    <property type="project" value="InterPro"/>
</dbReference>
<evidence type="ECO:0000256" key="2">
    <source>
        <dbReference type="ARBA" id="ARBA00004651"/>
    </source>
</evidence>
<dbReference type="InterPro" id="IPR011577">
    <property type="entry name" value="Cyt_b561_bac/Ni-Hgenase"/>
</dbReference>
<evidence type="ECO:0000256" key="3">
    <source>
        <dbReference type="ARBA" id="ARBA00022448"/>
    </source>
</evidence>
<evidence type="ECO:0000256" key="6">
    <source>
        <dbReference type="ARBA" id="ARBA00022692"/>
    </source>
</evidence>
<proteinExistence type="inferred from homology"/>
<keyword evidence="11 13" id="KW-0472">Membrane</keyword>